<proteinExistence type="predicted"/>
<organism evidence="2 3">
    <name type="scientific">Boletus reticuloceps</name>
    <dbReference type="NCBI Taxonomy" id="495285"/>
    <lineage>
        <taxon>Eukaryota</taxon>
        <taxon>Fungi</taxon>
        <taxon>Dikarya</taxon>
        <taxon>Basidiomycota</taxon>
        <taxon>Agaricomycotina</taxon>
        <taxon>Agaricomycetes</taxon>
        <taxon>Agaricomycetidae</taxon>
        <taxon>Boletales</taxon>
        <taxon>Boletineae</taxon>
        <taxon>Boletaceae</taxon>
        <taxon>Boletoideae</taxon>
        <taxon>Boletus</taxon>
    </lineage>
</organism>
<evidence type="ECO:0000313" key="1">
    <source>
        <dbReference type="EMBL" id="KAG6370162.1"/>
    </source>
</evidence>
<dbReference type="AlphaFoldDB" id="A0A8I2YEA6"/>
<sequence length="54" mass="6204">MFTYVMMISWEAQAVGCRWHLDIDVAVDWVGKFSPATKKAKANRDNTSTRQVSR</sequence>
<protein>
    <submittedName>
        <fullName evidence="2">Uncharacterized protein</fullName>
    </submittedName>
</protein>
<keyword evidence="3" id="KW-1185">Reference proteome</keyword>
<evidence type="ECO:0000313" key="2">
    <source>
        <dbReference type="EMBL" id="KAG6370213.1"/>
    </source>
</evidence>
<name>A0A8I2YEA6_9AGAM</name>
<dbReference type="EMBL" id="JAGFBS010000055">
    <property type="protein sequence ID" value="KAG6370213.1"/>
    <property type="molecule type" value="Genomic_DNA"/>
</dbReference>
<reference evidence="2" key="1">
    <citation type="submission" date="2021-03" db="EMBL/GenBank/DDBJ databases">
        <title>Evolutionary innovations through gain and loss of genes in the ectomycorrhizal Boletales.</title>
        <authorList>
            <person name="Wu G."/>
            <person name="Miyauchi S."/>
            <person name="Morin E."/>
            <person name="Yang Z.-L."/>
            <person name="Xu J."/>
            <person name="Martin F.M."/>
        </authorList>
    </citation>
    <scope>NUCLEOTIDE SEQUENCE</scope>
    <source>
        <strain evidence="2">BR01</strain>
    </source>
</reference>
<comment type="caution">
    <text evidence="2">The sequence shown here is derived from an EMBL/GenBank/DDBJ whole genome shotgun (WGS) entry which is preliminary data.</text>
</comment>
<accession>A0A8I2YEA6</accession>
<evidence type="ECO:0000313" key="3">
    <source>
        <dbReference type="Proteomes" id="UP000683000"/>
    </source>
</evidence>
<dbReference type="Proteomes" id="UP000683000">
    <property type="component" value="Unassembled WGS sequence"/>
</dbReference>
<gene>
    <name evidence="1" type="ORF">JVT61DRAFT_12309</name>
    <name evidence="2" type="ORF">JVT61DRAFT_12364</name>
</gene>
<dbReference type="EMBL" id="JAGFBS010000055">
    <property type="protein sequence ID" value="KAG6370162.1"/>
    <property type="molecule type" value="Genomic_DNA"/>
</dbReference>